<sequence>MIRITAETPLEILREVKIGNLVTDTFSKTGLVEAIEVKDDGLFLCFSFQLVTGRTIVIKKR</sequence>
<gene>
    <name evidence="1" type="ORF">VRU49_01035</name>
</gene>
<comment type="caution">
    <text evidence="1">The sequence shown here is derived from an EMBL/GenBank/DDBJ whole genome shotgun (WGS) entry which is preliminary data.</text>
</comment>
<proteinExistence type="predicted"/>
<dbReference type="Proteomes" id="UP001337681">
    <property type="component" value="Unassembled WGS sequence"/>
</dbReference>
<reference evidence="1 2" key="1">
    <citation type="submission" date="2024-01" db="EMBL/GenBank/DDBJ databases">
        <title>Pedobacter sp. nov., isolated from oil-contaminated soil.</title>
        <authorList>
            <person name="Le N.T.T."/>
        </authorList>
    </citation>
    <scope>NUCLEOTIDE SEQUENCE [LARGE SCALE GENOMIC DNA]</scope>
    <source>
        <strain evidence="1 2">VNH31</strain>
    </source>
</reference>
<dbReference type="RefSeq" id="WP_330144913.1">
    <property type="nucleotide sequence ID" value="NZ_JAZDQU010000001.1"/>
</dbReference>
<name>A0ABU7GYD3_9SPHI</name>
<organism evidence="1 2">
    <name type="scientific">Pedobacter flavus</name>
    <dbReference type="NCBI Taxonomy" id="3113906"/>
    <lineage>
        <taxon>Bacteria</taxon>
        <taxon>Pseudomonadati</taxon>
        <taxon>Bacteroidota</taxon>
        <taxon>Sphingobacteriia</taxon>
        <taxon>Sphingobacteriales</taxon>
        <taxon>Sphingobacteriaceae</taxon>
        <taxon>Pedobacter</taxon>
    </lineage>
</organism>
<evidence type="ECO:0000313" key="2">
    <source>
        <dbReference type="Proteomes" id="UP001337681"/>
    </source>
</evidence>
<protein>
    <submittedName>
        <fullName evidence="1">Uncharacterized protein</fullName>
    </submittedName>
</protein>
<evidence type="ECO:0000313" key="1">
    <source>
        <dbReference type="EMBL" id="MEE1883990.1"/>
    </source>
</evidence>
<dbReference type="EMBL" id="JAZDQU010000001">
    <property type="protein sequence ID" value="MEE1883990.1"/>
    <property type="molecule type" value="Genomic_DNA"/>
</dbReference>
<accession>A0ABU7GYD3</accession>
<keyword evidence="2" id="KW-1185">Reference proteome</keyword>